<organism evidence="2 3">
    <name type="scientific">Neolewinella lacunae</name>
    <dbReference type="NCBI Taxonomy" id="1517758"/>
    <lineage>
        <taxon>Bacteria</taxon>
        <taxon>Pseudomonadati</taxon>
        <taxon>Bacteroidota</taxon>
        <taxon>Saprospiria</taxon>
        <taxon>Saprospirales</taxon>
        <taxon>Lewinellaceae</taxon>
        <taxon>Neolewinella</taxon>
    </lineage>
</organism>
<accession>A0A923PMU2</accession>
<evidence type="ECO:0000313" key="2">
    <source>
        <dbReference type="EMBL" id="MBC6994113.1"/>
    </source>
</evidence>
<dbReference type="PANTHER" id="PTHR43685:SF2">
    <property type="entry name" value="GLYCOSYLTRANSFERASE 2-LIKE DOMAIN-CONTAINING PROTEIN"/>
    <property type="match status" value="1"/>
</dbReference>
<keyword evidence="3" id="KW-1185">Reference proteome</keyword>
<sequence>MNVPPRISIITVVYNRRSTLPLTLASVFGQTYPHVEYIIIDGASTDGTVEYLEQYRSQLSYFASAPDAGLYDAMNKGLDQATGDFCLFLNAGDAFYAPESLAELVAEITEPDVYYYGTAVMTDGKHIFRLNPMARPVGPLCPARGLPNHQASLFPRAFYQNNRYDLSFRIAADDDYKIRALRAYPNQHIPSLTVIFELGGLSRDLSRFRSVRQRWQDAWALQRKHFPGNYARAWRTVKFVLKSFGLFALQKVTGFHWKYEWYFNKFQRIPEGEEGKYRSYFAG</sequence>
<dbReference type="RefSeq" id="WP_187466200.1">
    <property type="nucleotide sequence ID" value="NZ_JACSIT010000091.1"/>
</dbReference>
<dbReference type="Proteomes" id="UP000650081">
    <property type="component" value="Unassembled WGS sequence"/>
</dbReference>
<dbReference type="EMBL" id="JACSIT010000091">
    <property type="protein sequence ID" value="MBC6994113.1"/>
    <property type="molecule type" value="Genomic_DNA"/>
</dbReference>
<dbReference type="CDD" id="cd06433">
    <property type="entry name" value="GT_2_WfgS_like"/>
    <property type="match status" value="1"/>
</dbReference>
<dbReference type="Gene3D" id="3.90.550.10">
    <property type="entry name" value="Spore Coat Polysaccharide Biosynthesis Protein SpsA, Chain A"/>
    <property type="match status" value="1"/>
</dbReference>
<dbReference type="AlphaFoldDB" id="A0A923PMU2"/>
<dbReference type="Pfam" id="PF00535">
    <property type="entry name" value="Glycos_transf_2"/>
    <property type="match status" value="1"/>
</dbReference>
<dbReference type="InterPro" id="IPR029044">
    <property type="entry name" value="Nucleotide-diphossugar_trans"/>
</dbReference>
<reference evidence="2" key="1">
    <citation type="submission" date="2020-08" db="EMBL/GenBank/DDBJ databases">
        <title>Lewinella bacteria from marine environments.</title>
        <authorList>
            <person name="Zhong Y."/>
        </authorList>
    </citation>
    <scope>NUCLEOTIDE SEQUENCE</scope>
    <source>
        <strain evidence="2">KCTC 42187</strain>
    </source>
</reference>
<dbReference type="PANTHER" id="PTHR43685">
    <property type="entry name" value="GLYCOSYLTRANSFERASE"/>
    <property type="match status" value="1"/>
</dbReference>
<feature type="domain" description="Glycosyltransferase 2-like" evidence="1">
    <location>
        <begin position="8"/>
        <end position="125"/>
    </location>
</feature>
<protein>
    <submittedName>
        <fullName evidence="2">Glycosyltransferase</fullName>
    </submittedName>
</protein>
<proteinExistence type="predicted"/>
<dbReference type="SUPFAM" id="SSF53448">
    <property type="entry name" value="Nucleotide-diphospho-sugar transferases"/>
    <property type="match status" value="1"/>
</dbReference>
<comment type="caution">
    <text evidence="2">The sequence shown here is derived from an EMBL/GenBank/DDBJ whole genome shotgun (WGS) entry which is preliminary data.</text>
</comment>
<gene>
    <name evidence="2" type="ORF">H9S92_08070</name>
</gene>
<name>A0A923PMU2_9BACT</name>
<dbReference type="InterPro" id="IPR001173">
    <property type="entry name" value="Glyco_trans_2-like"/>
</dbReference>
<evidence type="ECO:0000313" key="3">
    <source>
        <dbReference type="Proteomes" id="UP000650081"/>
    </source>
</evidence>
<evidence type="ECO:0000259" key="1">
    <source>
        <dbReference type="Pfam" id="PF00535"/>
    </source>
</evidence>
<dbReference type="InterPro" id="IPR050834">
    <property type="entry name" value="Glycosyltransf_2"/>
</dbReference>